<dbReference type="Proteomes" id="UP000222056">
    <property type="component" value="Unassembled WGS sequence"/>
</dbReference>
<dbReference type="AlphaFoldDB" id="A0A1H6FKJ4"/>
<dbReference type="EMBL" id="FNWJ01000001">
    <property type="protein sequence ID" value="SEH10658.1"/>
    <property type="molecule type" value="Genomic_DNA"/>
</dbReference>
<evidence type="ECO:0000313" key="1">
    <source>
        <dbReference type="EMBL" id="SEH10658.1"/>
    </source>
</evidence>
<evidence type="ECO:0000313" key="2">
    <source>
        <dbReference type="Proteomes" id="UP000222056"/>
    </source>
</evidence>
<organism evidence="1 2">
    <name type="scientific">Thermoleophilum album</name>
    <dbReference type="NCBI Taxonomy" id="29539"/>
    <lineage>
        <taxon>Bacteria</taxon>
        <taxon>Bacillati</taxon>
        <taxon>Actinomycetota</taxon>
        <taxon>Thermoleophilia</taxon>
        <taxon>Thermoleophilales</taxon>
        <taxon>Thermoleophilaceae</taxon>
        <taxon>Thermoleophilum</taxon>
    </lineage>
</organism>
<protein>
    <submittedName>
        <fullName evidence="1">Uncharacterized protein</fullName>
    </submittedName>
</protein>
<proteinExistence type="predicted"/>
<gene>
    <name evidence="1" type="ORF">SAMN02745716_0504</name>
</gene>
<name>A0A1H6FKJ4_THEAL</name>
<dbReference type="RefSeq" id="WP_143038544.1">
    <property type="nucleotide sequence ID" value="NZ_FNWJ01000001.1"/>
</dbReference>
<keyword evidence="2" id="KW-1185">Reference proteome</keyword>
<sequence length="121" mass="13457">MRPVVLTVREGPRAHRERTDSREAALERLGALLEPVVERARAAQRPRLLGRLTREIPAKEIVYARFELRGAGRPCGVDVRADGSVVPFSGRWRRRPLSAPTTPKGAIRALSAHLSEEPFST</sequence>
<accession>A0A1H6FKJ4</accession>
<reference evidence="2" key="1">
    <citation type="submission" date="2016-10" db="EMBL/GenBank/DDBJ databases">
        <authorList>
            <person name="Varghese N."/>
            <person name="Submissions S."/>
        </authorList>
    </citation>
    <scope>NUCLEOTIDE SEQUENCE [LARGE SCALE GENOMIC DNA]</scope>
    <source>
        <strain evidence="2">ATCC 35263</strain>
    </source>
</reference>